<name>A0A2P2NY78_RHIMU</name>
<accession>A0A2P2NY78</accession>
<feature type="transmembrane region" description="Helical" evidence="1">
    <location>
        <begin position="15"/>
        <end position="37"/>
    </location>
</feature>
<sequence length="41" mass="4648">MQLCGYELSTHESHFLLDLLLSVFVASFPAIHFGSCYQTEI</sequence>
<dbReference type="AlphaFoldDB" id="A0A2P2NY78"/>
<proteinExistence type="predicted"/>
<keyword evidence="1" id="KW-0812">Transmembrane</keyword>
<organism evidence="2">
    <name type="scientific">Rhizophora mucronata</name>
    <name type="common">Asiatic mangrove</name>
    <dbReference type="NCBI Taxonomy" id="61149"/>
    <lineage>
        <taxon>Eukaryota</taxon>
        <taxon>Viridiplantae</taxon>
        <taxon>Streptophyta</taxon>
        <taxon>Embryophyta</taxon>
        <taxon>Tracheophyta</taxon>
        <taxon>Spermatophyta</taxon>
        <taxon>Magnoliopsida</taxon>
        <taxon>eudicotyledons</taxon>
        <taxon>Gunneridae</taxon>
        <taxon>Pentapetalae</taxon>
        <taxon>rosids</taxon>
        <taxon>fabids</taxon>
        <taxon>Malpighiales</taxon>
        <taxon>Rhizophoraceae</taxon>
        <taxon>Rhizophora</taxon>
    </lineage>
</organism>
<protein>
    <submittedName>
        <fullName evidence="2">Uncharacterized protein</fullName>
    </submittedName>
</protein>
<reference evidence="2" key="1">
    <citation type="submission" date="2018-02" db="EMBL/GenBank/DDBJ databases">
        <title>Rhizophora mucronata_Transcriptome.</title>
        <authorList>
            <person name="Meera S.P."/>
            <person name="Sreeshan A."/>
            <person name="Augustine A."/>
        </authorList>
    </citation>
    <scope>NUCLEOTIDE SEQUENCE</scope>
    <source>
        <tissue evidence="2">Leaf</tissue>
    </source>
</reference>
<keyword evidence="1" id="KW-0472">Membrane</keyword>
<evidence type="ECO:0000256" key="1">
    <source>
        <dbReference type="SAM" id="Phobius"/>
    </source>
</evidence>
<dbReference type="EMBL" id="GGEC01066926">
    <property type="protein sequence ID" value="MBX47410.1"/>
    <property type="molecule type" value="Transcribed_RNA"/>
</dbReference>
<evidence type="ECO:0000313" key="2">
    <source>
        <dbReference type="EMBL" id="MBX47410.1"/>
    </source>
</evidence>
<keyword evidence="1" id="KW-1133">Transmembrane helix</keyword>